<accession>A0A4Y3W5T6</accession>
<proteinExistence type="predicted"/>
<gene>
    <name evidence="1" type="ORF">NWI01_02940</name>
</gene>
<dbReference type="AlphaFoldDB" id="A0A4Y3W5T6"/>
<dbReference type="Proteomes" id="UP000318825">
    <property type="component" value="Unassembled WGS sequence"/>
</dbReference>
<organism evidence="1 2">
    <name type="scientific">Nitrobacter winogradskyi</name>
    <name type="common">Nitrobacter agilis</name>
    <dbReference type="NCBI Taxonomy" id="913"/>
    <lineage>
        <taxon>Bacteria</taxon>
        <taxon>Pseudomonadati</taxon>
        <taxon>Pseudomonadota</taxon>
        <taxon>Alphaproteobacteria</taxon>
        <taxon>Hyphomicrobiales</taxon>
        <taxon>Nitrobacteraceae</taxon>
        <taxon>Nitrobacter</taxon>
    </lineage>
</organism>
<evidence type="ECO:0000313" key="1">
    <source>
        <dbReference type="EMBL" id="GEC14402.1"/>
    </source>
</evidence>
<evidence type="ECO:0000313" key="2">
    <source>
        <dbReference type="Proteomes" id="UP000318825"/>
    </source>
</evidence>
<dbReference type="EMBL" id="BJNF01000003">
    <property type="protein sequence ID" value="GEC14402.1"/>
    <property type="molecule type" value="Genomic_DNA"/>
</dbReference>
<reference evidence="1 2" key="1">
    <citation type="submission" date="2019-06" db="EMBL/GenBank/DDBJ databases">
        <title>Whole genome shotgun sequence of Nitrobacter winogradskyi NBRC 14297.</title>
        <authorList>
            <person name="Hosoyama A."/>
            <person name="Uohara A."/>
            <person name="Ohji S."/>
            <person name="Ichikawa N."/>
        </authorList>
    </citation>
    <scope>NUCLEOTIDE SEQUENCE [LARGE SCALE GENOMIC DNA]</scope>
    <source>
        <strain evidence="1 2">NBRC 14297</strain>
    </source>
</reference>
<protein>
    <submittedName>
        <fullName evidence="1">Uncharacterized protein</fullName>
    </submittedName>
</protein>
<sequence length="55" mass="6413">MIIATMVDVMLRRLTNRPTVARAAAIDMRPALRIPTRACDPRTEMTRPKEFWEIE</sequence>
<comment type="caution">
    <text evidence="1">The sequence shown here is derived from an EMBL/GenBank/DDBJ whole genome shotgun (WGS) entry which is preliminary data.</text>
</comment>
<name>A0A4Y3W5T6_NITWI</name>